<accession>A0A1L7I7N1</accession>
<protein>
    <submittedName>
        <fullName evidence="4">Rhamnosyl transferase</fullName>
    </submittedName>
</protein>
<dbReference type="CDD" id="cd04186">
    <property type="entry name" value="GT_2_like_c"/>
    <property type="match status" value="1"/>
</dbReference>
<dbReference type="Pfam" id="PF00535">
    <property type="entry name" value="Glycos_transf_2"/>
    <property type="match status" value="1"/>
</dbReference>
<evidence type="ECO:0000313" key="4">
    <source>
        <dbReference type="EMBL" id="APU69105.1"/>
    </source>
</evidence>
<organism evidence="4 5">
    <name type="scientific">Christiangramia flava JLT2011</name>
    <dbReference type="NCBI Taxonomy" id="1229726"/>
    <lineage>
        <taxon>Bacteria</taxon>
        <taxon>Pseudomonadati</taxon>
        <taxon>Bacteroidota</taxon>
        <taxon>Flavobacteriia</taxon>
        <taxon>Flavobacteriales</taxon>
        <taxon>Flavobacteriaceae</taxon>
        <taxon>Christiangramia</taxon>
    </lineage>
</organism>
<evidence type="ECO:0000313" key="5">
    <source>
        <dbReference type="Proteomes" id="UP000186230"/>
    </source>
</evidence>
<keyword evidence="5" id="KW-1185">Reference proteome</keyword>
<sequence>MMEKINSISVWALIVNYNTVDECLELFENLKLVKGFDLHVLIIDNASCNADQQKLKEQIPIGNLIFNNANLGYAAANNIGIKKALQEEADYIWILNPDIRIEENTLKGMVKAIEKWPQTAASGVRILKRENPDYIFSDGEKLNINEGCKTSHKNHNYLKKECLAEVSYDIDYIDGSCVLLSVAGIKELGYLPEEYFLYFEETDWCFNAKRRGWKLVVNTTVNAYNHTSKKGKVFNYYYNRNKLLFCKKYNLNYNSVRNSEITDIFNEILGRVRGNYFKPYFKSRIKGLIAGIFKAEFYS</sequence>
<dbReference type="Proteomes" id="UP000186230">
    <property type="component" value="Chromosome"/>
</dbReference>
<evidence type="ECO:0000256" key="3">
    <source>
        <dbReference type="ARBA" id="ARBA00022679"/>
    </source>
</evidence>
<evidence type="ECO:0000256" key="1">
    <source>
        <dbReference type="ARBA" id="ARBA00006739"/>
    </source>
</evidence>
<dbReference type="GO" id="GO:0016757">
    <property type="term" value="F:glycosyltransferase activity"/>
    <property type="evidence" value="ECO:0007669"/>
    <property type="project" value="UniProtKB-KW"/>
</dbReference>
<reference evidence="4 5" key="1">
    <citation type="submission" date="2016-07" db="EMBL/GenBank/DDBJ databases">
        <title>Multi-omics approach to identify versatile polysaccharide utilization systems of a marine flavobacterium Gramella flava.</title>
        <authorList>
            <person name="Tang K."/>
        </authorList>
    </citation>
    <scope>NUCLEOTIDE SEQUENCE [LARGE SCALE GENOMIC DNA]</scope>
    <source>
        <strain evidence="4 5">JLT2011</strain>
    </source>
</reference>
<dbReference type="InterPro" id="IPR029044">
    <property type="entry name" value="Nucleotide-diphossugar_trans"/>
</dbReference>
<dbReference type="SUPFAM" id="SSF53448">
    <property type="entry name" value="Nucleotide-diphospho-sugar transferases"/>
    <property type="match status" value="1"/>
</dbReference>
<proteinExistence type="inferred from homology"/>
<dbReference type="RefSeq" id="WP_083644800.1">
    <property type="nucleotide sequence ID" value="NZ_AMRU01000011.1"/>
</dbReference>
<comment type="similarity">
    <text evidence="1">Belongs to the glycosyltransferase 2 family.</text>
</comment>
<dbReference type="PANTHER" id="PTHR43179:SF12">
    <property type="entry name" value="GALACTOFURANOSYLTRANSFERASE GLFT2"/>
    <property type="match status" value="1"/>
</dbReference>
<dbReference type="STRING" id="1229726.GRFL_2381"/>
<dbReference type="OrthoDB" id="9771846at2"/>
<dbReference type="EMBL" id="CP016359">
    <property type="protein sequence ID" value="APU69105.1"/>
    <property type="molecule type" value="Genomic_DNA"/>
</dbReference>
<keyword evidence="3 4" id="KW-0808">Transferase</keyword>
<dbReference type="AlphaFoldDB" id="A0A1L7I7N1"/>
<dbReference type="KEGG" id="gfl:GRFL_2381"/>
<dbReference type="InterPro" id="IPR001173">
    <property type="entry name" value="Glyco_trans_2-like"/>
</dbReference>
<gene>
    <name evidence="4" type="ORF">GRFL_2381</name>
</gene>
<evidence type="ECO:0000256" key="2">
    <source>
        <dbReference type="ARBA" id="ARBA00022676"/>
    </source>
</evidence>
<dbReference type="Gene3D" id="3.90.550.10">
    <property type="entry name" value="Spore Coat Polysaccharide Biosynthesis Protein SpsA, Chain A"/>
    <property type="match status" value="1"/>
</dbReference>
<name>A0A1L7I7N1_9FLAO</name>
<dbReference type="PANTHER" id="PTHR43179">
    <property type="entry name" value="RHAMNOSYLTRANSFERASE WBBL"/>
    <property type="match status" value="1"/>
</dbReference>
<keyword evidence="2" id="KW-0328">Glycosyltransferase</keyword>